<protein>
    <recommendedName>
        <fullName evidence="4">Lipoprotein</fullName>
    </recommendedName>
</protein>
<evidence type="ECO:0000313" key="2">
    <source>
        <dbReference type="EMBL" id="SNC77538.1"/>
    </source>
</evidence>
<feature type="signal peptide" evidence="1">
    <location>
        <begin position="1"/>
        <end position="23"/>
    </location>
</feature>
<evidence type="ECO:0000313" key="3">
    <source>
        <dbReference type="Proteomes" id="UP000198131"/>
    </source>
</evidence>
<dbReference type="OrthoDB" id="884067at2"/>
<proteinExistence type="predicted"/>
<dbReference type="AlphaFoldDB" id="A0A212UGZ2"/>
<dbReference type="PROSITE" id="PS51257">
    <property type="entry name" value="PROKAR_LIPOPROTEIN"/>
    <property type="match status" value="1"/>
</dbReference>
<keyword evidence="1" id="KW-0732">Signal</keyword>
<evidence type="ECO:0008006" key="4">
    <source>
        <dbReference type="Google" id="ProtNLM"/>
    </source>
</evidence>
<accession>A0A212UGZ2</accession>
<organism evidence="2 3">
    <name type="scientific">Hymenobacter gelipurpurascens</name>
    <dbReference type="NCBI Taxonomy" id="89968"/>
    <lineage>
        <taxon>Bacteria</taxon>
        <taxon>Pseudomonadati</taxon>
        <taxon>Bacteroidota</taxon>
        <taxon>Cytophagia</taxon>
        <taxon>Cytophagales</taxon>
        <taxon>Hymenobacteraceae</taxon>
        <taxon>Hymenobacter</taxon>
    </lineage>
</organism>
<sequence length="169" mass="17967">MLFRSFPTLLLATTLLLSIGGCAKKEVPAPVKATSRYTLRTKQIGTGQVTSRQVTAQAHVVASSDTGYDFIEVQLATTPQPASGVEMLTLYFSKPSGQPSTAFTLDDIVQYDNTWPKGLPFENDAATLTLTSPGSYSGTFSGTRGQPTGGFVTSTYVTLEAGVFTEARP</sequence>
<evidence type="ECO:0000256" key="1">
    <source>
        <dbReference type="SAM" id="SignalP"/>
    </source>
</evidence>
<feature type="chain" id="PRO_5012284514" description="Lipoprotein" evidence="1">
    <location>
        <begin position="24"/>
        <end position="169"/>
    </location>
</feature>
<keyword evidence="3" id="KW-1185">Reference proteome</keyword>
<dbReference type="EMBL" id="FYEW01000004">
    <property type="protein sequence ID" value="SNC77538.1"/>
    <property type="molecule type" value="Genomic_DNA"/>
</dbReference>
<dbReference type="Proteomes" id="UP000198131">
    <property type="component" value="Unassembled WGS sequence"/>
</dbReference>
<name>A0A212UGZ2_9BACT</name>
<dbReference type="RefSeq" id="WP_088845527.1">
    <property type="nucleotide sequence ID" value="NZ_FYEW01000004.1"/>
</dbReference>
<gene>
    <name evidence="2" type="ORF">SAMN06265337_4124</name>
</gene>
<reference evidence="3" key="1">
    <citation type="submission" date="2017-06" db="EMBL/GenBank/DDBJ databases">
        <authorList>
            <person name="Varghese N."/>
            <person name="Submissions S."/>
        </authorList>
    </citation>
    <scope>NUCLEOTIDE SEQUENCE [LARGE SCALE GENOMIC DNA]</scope>
    <source>
        <strain evidence="3">DSM 11116</strain>
    </source>
</reference>